<dbReference type="InterPro" id="IPR006664">
    <property type="entry name" value="OMP_bac"/>
</dbReference>
<sequence length="198" mass="21943">MKAFGVVFCLVAVFVVMVFTAPVLAQEGALEFPQTAEEIEAFFEKRKPAARTKELRAKGVGRSETGTLKGITDELVDDDAALEDLPKVGALIHFDFDSATIKRESYPLLKEFATALQRRLEETVVIIAGHTDSVGREGYNLELSERRAAAVKEFLVLNSDINSGRLFLKAYGEQQPIASNLTDSGRALNRRVEFMCVW</sequence>
<dbReference type="InterPro" id="IPR036737">
    <property type="entry name" value="OmpA-like_sf"/>
</dbReference>
<evidence type="ECO:0000256" key="2">
    <source>
        <dbReference type="ARBA" id="ARBA00023136"/>
    </source>
</evidence>
<evidence type="ECO:0000313" key="8">
    <source>
        <dbReference type="Proteomes" id="UP000649604"/>
    </source>
</evidence>
<gene>
    <name evidence="7" type="ORF">GF339_15565</name>
</gene>
<evidence type="ECO:0000259" key="6">
    <source>
        <dbReference type="PROSITE" id="PS51123"/>
    </source>
</evidence>
<dbReference type="Gene3D" id="3.30.1330.60">
    <property type="entry name" value="OmpA-like domain"/>
    <property type="match status" value="1"/>
</dbReference>
<reference evidence="7" key="1">
    <citation type="submission" date="2019-11" db="EMBL/GenBank/DDBJ databases">
        <title>Microbial mats filling the niche in hypersaline microbial mats.</title>
        <authorList>
            <person name="Wong H.L."/>
            <person name="Macleod F.I."/>
            <person name="White R.A. III"/>
            <person name="Burns B.P."/>
        </authorList>
    </citation>
    <scope>NUCLEOTIDE SEQUENCE</scope>
    <source>
        <strain evidence="7">Rbin_158</strain>
    </source>
</reference>
<feature type="domain" description="OmpA-like" evidence="6">
    <location>
        <begin position="81"/>
        <end position="198"/>
    </location>
</feature>
<keyword evidence="2 4" id="KW-0472">Membrane</keyword>
<evidence type="ECO:0000256" key="4">
    <source>
        <dbReference type="PROSITE-ProRule" id="PRU00473"/>
    </source>
</evidence>
<feature type="chain" id="PRO_5039279647" evidence="5">
    <location>
        <begin position="26"/>
        <end position="198"/>
    </location>
</feature>
<comment type="subcellular location">
    <subcellularLocation>
        <location evidence="1">Cell outer membrane</location>
    </subcellularLocation>
</comment>
<dbReference type="PANTHER" id="PTHR30329:SF21">
    <property type="entry name" value="LIPOPROTEIN YIAD-RELATED"/>
    <property type="match status" value="1"/>
</dbReference>
<dbReference type="EMBL" id="WJJP01000508">
    <property type="protein sequence ID" value="MBD3326002.1"/>
    <property type="molecule type" value="Genomic_DNA"/>
</dbReference>
<protein>
    <submittedName>
        <fullName evidence="7">OmpA family protein</fullName>
    </submittedName>
</protein>
<dbReference type="CDD" id="cd07185">
    <property type="entry name" value="OmpA_C-like"/>
    <property type="match status" value="1"/>
</dbReference>
<feature type="signal peptide" evidence="5">
    <location>
        <begin position="1"/>
        <end position="25"/>
    </location>
</feature>
<comment type="caution">
    <text evidence="7">The sequence shown here is derived from an EMBL/GenBank/DDBJ whole genome shotgun (WGS) entry which is preliminary data.</text>
</comment>
<evidence type="ECO:0000256" key="3">
    <source>
        <dbReference type="ARBA" id="ARBA00023237"/>
    </source>
</evidence>
<accession>A0A9D5JY71</accession>
<dbReference type="Proteomes" id="UP000649604">
    <property type="component" value="Unassembled WGS sequence"/>
</dbReference>
<proteinExistence type="predicted"/>
<dbReference type="PANTHER" id="PTHR30329">
    <property type="entry name" value="STATOR ELEMENT OF FLAGELLAR MOTOR COMPLEX"/>
    <property type="match status" value="1"/>
</dbReference>
<dbReference type="SUPFAM" id="SSF103088">
    <property type="entry name" value="OmpA-like"/>
    <property type="match status" value="1"/>
</dbReference>
<evidence type="ECO:0000256" key="5">
    <source>
        <dbReference type="SAM" id="SignalP"/>
    </source>
</evidence>
<dbReference type="Pfam" id="PF00691">
    <property type="entry name" value="OmpA"/>
    <property type="match status" value="1"/>
</dbReference>
<dbReference type="InterPro" id="IPR050330">
    <property type="entry name" value="Bact_OuterMem_StrucFunc"/>
</dbReference>
<keyword evidence="3" id="KW-0998">Cell outer membrane</keyword>
<evidence type="ECO:0000256" key="1">
    <source>
        <dbReference type="ARBA" id="ARBA00004442"/>
    </source>
</evidence>
<name>A0A9D5JY71_9BACT</name>
<keyword evidence="5" id="KW-0732">Signal</keyword>
<dbReference type="PRINTS" id="PR01021">
    <property type="entry name" value="OMPADOMAIN"/>
</dbReference>
<dbReference type="PROSITE" id="PS51123">
    <property type="entry name" value="OMPA_2"/>
    <property type="match status" value="1"/>
</dbReference>
<dbReference type="GO" id="GO:0009279">
    <property type="term" value="C:cell outer membrane"/>
    <property type="evidence" value="ECO:0007669"/>
    <property type="project" value="UniProtKB-SubCell"/>
</dbReference>
<organism evidence="7 8">
    <name type="scientific">candidate division KSB3 bacterium</name>
    <dbReference type="NCBI Taxonomy" id="2044937"/>
    <lineage>
        <taxon>Bacteria</taxon>
        <taxon>candidate division KSB3</taxon>
    </lineage>
</organism>
<evidence type="ECO:0000313" key="7">
    <source>
        <dbReference type="EMBL" id="MBD3326002.1"/>
    </source>
</evidence>
<dbReference type="AlphaFoldDB" id="A0A9D5JY71"/>
<dbReference type="InterPro" id="IPR006665">
    <property type="entry name" value="OmpA-like"/>
</dbReference>